<dbReference type="PANTHER" id="PTHR46580:SF2">
    <property type="entry name" value="MAM DOMAIN-CONTAINING PROTEIN"/>
    <property type="match status" value="1"/>
</dbReference>
<protein>
    <recommendedName>
        <fullName evidence="3">Secretion system C-terminal sorting domain-containing protein</fullName>
    </recommendedName>
</protein>
<dbReference type="Proteomes" id="UP001501153">
    <property type="component" value="Unassembled WGS sequence"/>
</dbReference>
<organism evidence="4 5">
    <name type="scientific">Hymenobacter saemangeumensis</name>
    <dbReference type="NCBI Taxonomy" id="1084522"/>
    <lineage>
        <taxon>Bacteria</taxon>
        <taxon>Pseudomonadati</taxon>
        <taxon>Bacteroidota</taxon>
        <taxon>Cytophagia</taxon>
        <taxon>Cytophagales</taxon>
        <taxon>Hymenobacteraceae</taxon>
        <taxon>Hymenobacter</taxon>
    </lineage>
</organism>
<dbReference type="Pfam" id="PF13517">
    <property type="entry name" value="FG-GAP_3"/>
    <property type="match status" value="1"/>
</dbReference>
<dbReference type="InterPro" id="IPR013517">
    <property type="entry name" value="FG-GAP"/>
</dbReference>
<feature type="domain" description="Secretion system C-terminal sorting" evidence="3">
    <location>
        <begin position="413"/>
        <end position="485"/>
    </location>
</feature>
<accession>A0ABP8I483</accession>
<reference evidence="5" key="1">
    <citation type="journal article" date="2019" name="Int. J. Syst. Evol. Microbiol.">
        <title>The Global Catalogue of Microorganisms (GCM) 10K type strain sequencing project: providing services to taxonomists for standard genome sequencing and annotation.</title>
        <authorList>
            <consortium name="The Broad Institute Genomics Platform"/>
            <consortium name="The Broad Institute Genome Sequencing Center for Infectious Disease"/>
            <person name="Wu L."/>
            <person name="Ma J."/>
        </authorList>
    </citation>
    <scope>NUCLEOTIDE SEQUENCE [LARGE SCALE GENOMIC DNA]</scope>
    <source>
        <strain evidence="5">JCM 17923</strain>
    </source>
</reference>
<dbReference type="InterPro" id="IPR028994">
    <property type="entry name" value="Integrin_alpha_N"/>
</dbReference>
<keyword evidence="1 2" id="KW-0732">Signal</keyword>
<dbReference type="Gene3D" id="2.130.10.130">
    <property type="entry name" value="Integrin alpha, N-terminal"/>
    <property type="match status" value="1"/>
</dbReference>
<comment type="caution">
    <text evidence="4">The sequence shown here is derived from an EMBL/GenBank/DDBJ whole genome shotgun (WGS) entry which is preliminary data.</text>
</comment>
<feature type="chain" id="PRO_5047323193" description="Secretion system C-terminal sorting domain-containing protein" evidence="2">
    <location>
        <begin position="19"/>
        <end position="486"/>
    </location>
</feature>
<keyword evidence="5" id="KW-1185">Reference proteome</keyword>
<gene>
    <name evidence="4" type="ORF">GCM10023185_09360</name>
</gene>
<dbReference type="Pfam" id="PF18962">
    <property type="entry name" value="Por_Secre_tail"/>
    <property type="match status" value="1"/>
</dbReference>
<dbReference type="SUPFAM" id="SSF69318">
    <property type="entry name" value="Integrin alpha N-terminal domain"/>
    <property type="match status" value="1"/>
</dbReference>
<sequence length="486" mass="50755">MNKPLLCLLLAPLSAALAQQPTPINLQPGAVITLPAGAAPSALAVADFNQDGQADIAVCQRGLNSVGVYLQASGVTFPNPAVGTYPAGTAPTGLVAVPLGHSASRPSIDLVAASGPSSSYTLLTNNNNGTGTFTPVSNGVSGNFLGYTVGAVSPQLLAYDLDSNGWADFVFTHDVPNVVYAGAYWERLMNSTRLSSTGPQTWARPGYLPSSVAISDFNRDGFVDVVQTNPRGHEFTVTLSAPSASGPSWSIATNVQRLPSNGLRPVFVATGDVNGDLLPDIALAHETSQEITLFLNTRTTQFIAPAAYPLSGAPRQVLLKDLNNDNRTDMVVVTADGWLQVFENSGSAGVSRYGTPIMLAAGVDPVALQLVDVDGDRRLDVVVGCAGDHTVRVFLNRSGTLASRPAQWAGVEVFPNPAHERLTLQLPVSLRGPVTATLRDALGRVVRQQAVAAPLATLSVADLSPGVYALQLSTAEGTMTQRVVVE</sequence>
<evidence type="ECO:0000313" key="5">
    <source>
        <dbReference type="Proteomes" id="UP001501153"/>
    </source>
</evidence>
<feature type="signal peptide" evidence="2">
    <location>
        <begin position="1"/>
        <end position="18"/>
    </location>
</feature>
<dbReference type="NCBIfam" id="TIGR04183">
    <property type="entry name" value="Por_Secre_tail"/>
    <property type="match status" value="1"/>
</dbReference>
<name>A0ABP8I483_9BACT</name>
<dbReference type="RefSeq" id="WP_345234310.1">
    <property type="nucleotide sequence ID" value="NZ_BAABGZ010000013.1"/>
</dbReference>
<proteinExistence type="predicted"/>
<dbReference type="EMBL" id="BAABGZ010000013">
    <property type="protein sequence ID" value="GAA4351029.1"/>
    <property type="molecule type" value="Genomic_DNA"/>
</dbReference>
<evidence type="ECO:0000256" key="2">
    <source>
        <dbReference type="SAM" id="SignalP"/>
    </source>
</evidence>
<dbReference type="PANTHER" id="PTHR46580">
    <property type="entry name" value="SENSOR KINASE-RELATED"/>
    <property type="match status" value="1"/>
</dbReference>
<evidence type="ECO:0000259" key="3">
    <source>
        <dbReference type="Pfam" id="PF18962"/>
    </source>
</evidence>
<evidence type="ECO:0000313" key="4">
    <source>
        <dbReference type="EMBL" id="GAA4351029.1"/>
    </source>
</evidence>
<dbReference type="InterPro" id="IPR026444">
    <property type="entry name" value="Secre_tail"/>
</dbReference>
<evidence type="ECO:0000256" key="1">
    <source>
        <dbReference type="ARBA" id="ARBA00022729"/>
    </source>
</evidence>